<reference evidence="2 3" key="1">
    <citation type="submission" date="2016-08" db="EMBL/GenBank/DDBJ databases">
        <title>New Insights into Marine Group III Euryarchaeota, from dark to light.</title>
        <authorList>
            <person name="Haro-Moreno J.M."/>
            <person name="Rodriguez-Valera F."/>
            <person name="Lopez-Garcia P."/>
            <person name="Moreira D."/>
            <person name="Martin-Cuadrado A.B."/>
        </authorList>
    </citation>
    <scope>NUCLEOTIDE SEQUENCE [LARGE SCALE GENOMIC DNA]</scope>
    <source>
        <strain evidence="2">CG-Epi1</strain>
    </source>
</reference>
<feature type="transmembrane region" description="Helical" evidence="1">
    <location>
        <begin position="205"/>
        <end position="224"/>
    </location>
</feature>
<keyword evidence="1" id="KW-0812">Transmembrane</keyword>
<accession>A0A1J5TRY7</accession>
<evidence type="ECO:0000256" key="1">
    <source>
        <dbReference type="SAM" id="Phobius"/>
    </source>
</evidence>
<dbReference type="EMBL" id="MIZA01000017">
    <property type="protein sequence ID" value="OIR19109.1"/>
    <property type="molecule type" value="Genomic_DNA"/>
</dbReference>
<comment type="caution">
    <text evidence="2">The sequence shown here is derived from an EMBL/GenBank/DDBJ whole genome shotgun (WGS) entry which is preliminary data.</text>
</comment>
<feature type="transmembrane region" description="Helical" evidence="1">
    <location>
        <begin position="97"/>
        <end position="115"/>
    </location>
</feature>
<dbReference type="STRING" id="1888995.BD935_05475"/>
<dbReference type="AlphaFoldDB" id="A0A1J5TRY7"/>
<gene>
    <name evidence="2" type="ORF">BD935_05475</name>
</gene>
<feature type="transmembrane region" description="Helical" evidence="1">
    <location>
        <begin position="12"/>
        <end position="35"/>
    </location>
</feature>
<protein>
    <submittedName>
        <fullName evidence="2">Uncharacterized protein</fullName>
    </submittedName>
</protein>
<sequence>MSTQSTVDKVVSGIPLLVSILVLFGGGVLGTWFLVEENVYYFAYESSESGFLDGRSTYDYFLTEMSVTDTNGEYDIAYGEQNCNCENRDGVFFNIKLLIYLVSLSSILGLGILFAREAPAVQDLDLDNPVKKIISPMGRFSVHVSTVVLIIFLAGYIAFGIPGAIEADYEGTLKECLYDSSMTIVGSQDCFVDTVNDQAELHSNWSLGLAPFILVIGVLIPSIFSASSAFDEMNIDPNASYSDAPSEPEYFFDPDGQILFDINTGEVVASFVGEKRDFFYDEDAMILFDEGSGEILFSPDVKDNQ</sequence>
<proteinExistence type="predicted"/>
<feature type="transmembrane region" description="Helical" evidence="1">
    <location>
        <begin position="140"/>
        <end position="165"/>
    </location>
</feature>
<evidence type="ECO:0000313" key="2">
    <source>
        <dbReference type="EMBL" id="OIR19109.1"/>
    </source>
</evidence>
<dbReference type="Proteomes" id="UP000183080">
    <property type="component" value="Unassembled WGS sequence"/>
</dbReference>
<organism evidence="2 3">
    <name type="scientific">Marine Group III euryarchaeote CG-Epi1</name>
    <dbReference type="NCBI Taxonomy" id="1888995"/>
    <lineage>
        <taxon>Archaea</taxon>
        <taxon>Methanobacteriati</taxon>
        <taxon>Thermoplasmatota</taxon>
        <taxon>Thermoplasmata</taxon>
        <taxon>Candidatus Thermoprofundales</taxon>
    </lineage>
</organism>
<evidence type="ECO:0000313" key="3">
    <source>
        <dbReference type="Proteomes" id="UP000183080"/>
    </source>
</evidence>
<name>A0A1J5TRY7_9ARCH</name>
<keyword evidence="1" id="KW-1133">Transmembrane helix</keyword>
<keyword evidence="1" id="KW-0472">Membrane</keyword>